<accession>R9TFI9</accession>
<dbReference type="GeneID" id="15926698"/>
<gene>
    <name evidence="1" type="ORF">VPFG_00245</name>
</gene>
<reference evidence="1 2" key="1">
    <citation type="journal article" date="2014" name="Genome Biol. Evol.">
        <title>Composite Conserved Promoter-Terminator Motifs (PeSLs) that Mediate Modular Shuffling in the Diverse T4-Like Myoviruses.</title>
        <authorList>
            <person name="Comeau A.M."/>
            <person name="Arbiol C."/>
            <person name="Krisch H.M."/>
        </authorList>
    </citation>
    <scope>NUCLEOTIDE SEQUENCE [LARGE SCALE GENOMIC DNA]</scope>
</reference>
<dbReference type="RefSeq" id="YP_008125393.1">
    <property type="nucleotide sequence ID" value="NC_021529.2"/>
</dbReference>
<organism evidence="1 2">
    <name type="scientific">Vibrio phage nt-1</name>
    <dbReference type="NCBI Taxonomy" id="115992"/>
    <lineage>
        <taxon>Viruses</taxon>
        <taxon>Duplodnaviria</taxon>
        <taxon>Heunggongvirae</taxon>
        <taxon>Uroviricota</taxon>
        <taxon>Caudoviricetes</taxon>
        <taxon>Pantevenvirales</taxon>
        <taxon>Straboviridae</taxon>
        <taxon>Mylasvirus</taxon>
        <taxon>Mylasvirus persius</taxon>
    </lineage>
</organism>
<evidence type="ECO:0000313" key="2">
    <source>
        <dbReference type="Proteomes" id="UP000201461"/>
    </source>
</evidence>
<proteinExistence type="predicted"/>
<sequence>MKIRKGSVLEETLLGDVFNYKIVSPVTSVDKKQSFTMQVVSVAGKQVVNGYSANVTIYKTSSRFKVREY</sequence>
<evidence type="ECO:0000313" key="1">
    <source>
        <dbReference type="EMBL" id="AGN30244.1"/>
    </source>
</evidence>
<name>R9TFI9_9CAUD</name>
<protein>
    <submittedName>
        <fullName evidence="1">Uncharacterized protein</fullName>
    </submittedName>
</protein>
<dbReference type="Proteomes" id="UP000201461">
    <property type="component" value="Segment"/>
</dbReference>
<keyword evidence="2" id="KW-1185">Reference proteome</keyword>
<dbReference type="OrthoDB" id="37492at10239"/>
<dbReference type="EMBL" id="HQ317393">
    <property type="protein sequence ID" value="AGN30244.1"/>
    <property type="molecule type" value="Genomic_DNA"/>
</dbReference>
<dbReference type="KEGG" id="vg:15926698"/>